<dbReference type="AlphaFoldDB" id="A0A3D8GV74"/>
<organism evidence="4 5">
    <name type="scientific">Neobacillus piezotolerans</name>
    <dbReference type="NCBI Taxonomy" id="2259171"/>
    <lineage>
        <taxon>Bacteria</taxon>
        <taxon>Bacillati</taxon>
        <taxon>Bacillota</taxon>
        <taxon>Bacilli</taxon>
        <taxon>Bacillales</taxon>
        <taxon>Bacillaceae</taxon>
        <taxon>Neobacillus</taxon>
    </lineage>
</organism>
<gene>
    <name evidence="4" type="ORF">DRW41_01855</name>
</gene>
<evidence type="ECO:0000313" key="5">
    <source>
        <dbReference type="Proteomes" id="UP000257144"/>
    </source>
</evidence>
<dbReference type="PANTHER" id="PTHR43420:SF31">
    <property type="entry name" value="ACETYLTRANSFERASE"/>
    <property type="match status" value="1"/>
</dbReference>
<dbReference type="EMBL" id="QNQT01000001">
    <property type="protein sequence ID" value="RDU38335.1"/>
    <property type="molecule type" value="Genomic_DNA"/>
</dbReference>
<dbReference type="OrthoDB" id="9804948at2"/>
<feature type="domain" description="N-acetyltransferase" evidence="3">
    <location>
        <begin position="14"/>
        <end position="158"/>
    </location>
</feature>
<name>A0A3D8GV74_9BACI</name>
<proteinExistence type="predicted"/>
<dbReference type="Proteomes" id="UP000257144">
    <property type="component" value="Unassembled WGS sequence"/>
</dbReference>
<evidence type="ECO:0000259" key="3">
    <source>
        <dbReference type="PROSITE" id="PS51186"/>
    </source>
</evidence>
<dbReference type="GO" id="GO:0016747">
    <property type="term" value="F:acyltransferase activity, transferring groups other than amino-acyl groups"/>
    <property type="evidence" value="ECO:0007669"/>
    <property type="project" value="InterPro"/>
</dbReference>
<evidence type="ECO:0000313" key="4">
    <source>
        <dbReference type="EMBL" id="RDU38335.1"/>
    </source>
</evidence>
<dbReference type="InterPro" id="IPR050680">
    <property type="entry name" value="YpeA/RimI_acetyltransf"/>
</dbReference>
<dbReference type="Gene3D" id="3.40.630.30">
    <property type="match status" value="1"/>
</dbReference>
<dbReference type="InterPro" id="IPR000182">
    <property type="entry name" value="GNAT_dom"/>
</dbReference>
<dbReference type="CDD" id="cd04301">
    <property type="entry name" value="NAT_SF"/>
    <property type="match status" value="1"/>
</dbReference>
<keyword evidence="5" id="KW-1185">Reference proteome</keyword>
<dbReference type="Pfam" id="PF13527">
    <property type="entry name" value="Acetyltransf_9"/>
    <property type="match status" value="1"/>
</dbReference>
<accession>A0A3D8GV74</accession>
<evidence type="ECO:0000256" key="1">
    <source>
        <dbReference type="ARBA" id="ARBA00022679"/>
    </source>
</evidence>
<evidence type="ECO:0000256" key="2">
    <source>
        <dbReference type="ARBA" id="ARBA00023315"/>
    </source>
</evidence>
<keyword evidence="2" id="KW-0012">Acyltransferase</keyword>
<dbReference type="InterPro" id="IPR016181">
    <property type="entry name" value="Acyl_CoA_acyltransferase"/>
</dbReference>
<protein>
    <submittedName>
        <fullName evidence="4">GNAT family N-acetyltransferase</fullName>
    </submittedName>
</protein>
<comment type="caution">
    <text evidence="4">The sequence shown here is derived from an EMBL/GenBank/DDBJ whole genome shotgun (WGS) entry which is preliminary data.</text>
</comment>
<dbReference type="PANTHER" id="PTHR43420">
    <property type="entry name" value="ACETYLTRANSFERASE"/>
    <property type="match status" value="1"/>
</dbReference>
<dbReference type="SUPFAM" id="SSF55729">
    <property type="entry name" value="Acyl-CoA N-acyltransferases (Nat)"/>
    <property type="match status" value="1"/>
</dbReference>
<keyword evidence="1 4" id="KW-0808">Transferase</keyword>
<dbReference type="PROSITE" id="PS51186">
    <property type="entry name" value="GNAT"/>
    <property type="match status" value="1"/>
</dbReference>
<sequence>MEEVHKNGWREKVMELRFVKGYREDAALRESFFSLARQVFGIQFDSWYENGYWTGKYIPFSYCLGERVVANVSVSRIGLLIEGEERRGIQIGTVMVDPEFRGRGLSGKLMERVLAEFEREYDLMYLFANHSVLDFYPKFGFTRKEEHIFSLPFKRKAGSGQLGRFLDMGDERDRQLLFQLAKRRRPISSTFAATGTEELLMFYCLNVFKDCIYYFEEEEWVGIFEEQEGELHLYDLIGGSLPDITSILARIAGEETRRIIFHFTPEAGLPFDLSTHAGSEIMFVRAAEGLVLPEKIKHPITSQA</sequence>
<reference evidence="4 5" key="1">
    <citation type="submission" date="2018-07" db="EMBL/GenBank/DDBJ databases">
        <title>Bacillus sp. YLB-04 draft genome sequence.</title>
        <authorList>
            <person name="Yu L."/>
            <person name="Tang X."/>
        </authorList>
    </citation>
    <scope>NUCLEOTIDE SEQUENCE [LARGE SCALE GENOMIC DNA]</scope>
    <source>
        <strain evidence="4 5">YLB-04</strain>
    </source>
</reference>